<dbReference type="InterPro" id="IPR036888">
    <property type="entry name" value="DNA_integrity_DisA_N_sf"/>
</dbReference>
<comment type="catalytic activity">
    <reaction evidence="1 10">
        <text>2 ATP = 3',3'-c-di-AMP + 2 diphosphate</text>
        <dbReference type="Rhea" id="RHEA:35655"/>
        <dbReference type="ChEBI" id="CHEBI:30616"/>
        <dbReference type="ChEBI" id="CHEBI:33019"/>
        <dbReference type="ChEBI" id="CHEBI:71500"/>
        <dbReference type="EC" id="2.7.7.85"/>
    </reaction>
</comment>
<dbReference type="GO" id="GO:0106408">
    <property type="term" value="F:diadenylate cyclase activity"/>
    <property type="evidence" value="ECO:0007669"/>
    <property type="project" value="UniProtKB-EC"/>
</dbReference>
<keyword evidence="3 10" id="KW-0808">Transferase</keyword>
<dbReference type="PANTHER" id="PTHR34185:SF1">
    <property type="entry name" value="DIADENYLATE CYCLASE"/>
    <property type="match status" value="1"/>
</dbReference>
<dbReference type="KEGG" id="pbt:ING2E5B_2437"/>
<dbReference type="Proteomes" id="UP000032417">
    <property type="component" value="Chromosome 1"/>
</dbReference>
<evidence type="ECO:0000256" key="3">
    <source>
        <dbReference type="ARBA" id="ARBA00022679"/>
    </source>
</evidence>
<evidence type="ECO:0000256" key="9">
    <source>
        <dbReference type="ARBA" id="ARBA00023136"/>
    </source>
</evidence>
<dbReference type="STRING" id="1562970.ING2E5B_2437"/>
<keyword evidence="4 10" id="KW-0812">Transmembrane</keyword>
<evidence type="ECO:0000313" key="12">
    <source>
        <dbReference type="EMBL" id="CEA17162.1"/>
    </source>
</evidence>
<dbReference type="AlphaFoldDB" id="A0A098C5G3"/>
<evidence type="ECO:0000256" key="5">
    <source>
        <dbReference type="ARBA" id="ARBA00022695"/>
    </source>
</evidence>
<keyword evidence="7 10" id="KW-0067">ATP-binding</keyword>
<feature type="domain" description="DAC" evidence="11">
    <location>
        <begin position="78"/>
        <end position="243"/>
    </location>
</feature>
<dbReference type="HAMAP" id="MF_01499">
    <property type="entry name" value="DacA"/>
    <property type="match status" value="1"/>
</dbReference>
<feature type="transmembrane region" description="Helical" evidence="10">
    <location>
        <begin position="6"/>
        <end position="24"/>
    </location>
</feature>
<dbReference type="SUPFAM" id="SSF143597">
    <property type="entry name" value="YojJ-like"/>
    <property type="match status" value="1"/>
</dbReference>
<feature type="transmembrane region" description="Helical" evidence="10">
    <location>
        <begin position="55"/>
        <end position="77"/>
    </location>
</feature>
<evidence type="ECO:0000256" key="4">
    <source>
        <dbReference type="ARBA" id="ARBA00022692"/>
    </source>
</evidence>
<dbReference type="InterPro" id="IPR045585">
    <property type="entry name" value="CdaA_N"/>
</dbReference>
<proteinExistence type="inferred from homology"/>
<reference evidence="12 13" key="1">
    <citation type="submission" date="2014-08" db="EMBL/GenBank/DDBJ databases">
        <authorList>
            <person name="Wibberg D."/>
        </authorList>
    </citation>
    <scope>NUCLEOTIDE SEQUENCE [LARGE SCALE GENOMIC DNA]</scope>
    <source>
        <strain evidence="13">ING2-E5B</strain>
    </source>
</reference>
<gene>
    <name evidence="10" type="primary">dacA</name>
    <name evidence="12" type="ORF">ING2E5B_2437</name>
</gene>
<evidence type="ECO:0000256" key="10">
    <source>
        <dbReference type="HAMAP-Rule" id="MF_01499"/>
    </source>
</evidence>
<dbReference type="InterPro" id="IPR003390">
    <property type="entry name" value="DNA_integrity_scan_DisA_N"/>
</dbReference>
<dbReference type="InterPro" id="IPR014046">
    <property type="entry name" value="C-di-AMP_synthase"/>
</dbReference>
<dbReference type="GO" id="GO:0004016">
    <property type="term" value="F:adenylate cyclase activity"/>
    <property type="evidence" value="ECO:0007669"/>
    <property type="project" value="UniProtKB-UniRule"/>
</dbReference>
<dbReference type="PANTHER" id="PTHR34185">
    <property type="entry name" value="DIADENYLATE CYCLASE"/>
    <property type="match status" value="1"/>
</dbReference>
<dbReference type="InterPro" id="IPR050338">
    <property type="entry name" value="DisA"/>
</dbReference>
<feature type="transmembrane region" description="Helical" evidence="10">
    <location>
        <begin position="31"/>
        <end position="49"/>
    </location>
</feature>
<dbReference type="FunFam" id="3.40.1700.10:FF:000002">
    <property type="entry name" value="Diadenylate cyclase"/>
    <property type="match status" value="1"/>
</dbReference>
<evidence type="ECO:0000313" key="13">
    <source>
        <dbReference type="Proteomes" id="UP000032417"/>
    </source>
</evidence>
<keyword evidence="8 10" id="KW-1133">Transmembrane helix</keyword>
<dbReference type="EC" id="2.7.7.85" evidence="10"/>
<dbReference type="PROSITE" id="PS51794">
    <property type="entry name" value="DAC"/>
    <property type="match status" value="1"/>
</dbReference>
<keyword evidence="13" id="KW-1185">Reference proteome</keyword>
<dbReference type="Gene3D" id="3.40.1700.10">
    <property type="entry name" value="DNA integrity scanning protein, DisA, N-terminal domain"/>
    <property type="match status" value="1"/>
</dbReference>
<sequence>MLAHFGIKDFIDVVLVALLLFYLFRLVKISGLRPLFIGILVFMVIWILVSRVFNMVLLGSILDQFVSVGLFLLVILFQDEIRRFLMSLGSKKRWNYITKLIFPSERDKKDQSHLTAIVLACMNLSKTNTGALIAVQGDIQMGLYEQTGEIVNADISSRLIENIFFKNSPLHDGAMIIVGKKIKAAGCILPISQNPNIPNHLGLRHRAGLGISQETDAKVIIVSEERGRISFASQGRLKLNITPEDLQRLLIAED</sequence>
<comment type="similarity">
    <text evidence="10">Belongs to the adenylate cyclase family. DacA/CdaA subfamily.</text>
</comment>
<organism evidence="12 13">
    <name type="scientific">Fermentimonas caenicola</name>
    <dbReference type="NCBI Taxonomy" id="1562970"/>
    <lineage>
        <taxon>Bacteria</taxon>
        <taxon>Pseudomonadati</taxon>
        <taxon>Bacteroidota</taxon>
        <taxon>Bacteroidia</taxon>
        <taxon>Bacteroidales</taxon>
        <taxon>Dysgonomonadaceae</taxon>
        <taxon>Fermentimonas</taxon>
    </lineage>
</organism>
<dbReference type="PIRSF" id="PIRSF004793">
    <property type="entry name" value="UCP004793"/>
    <property type="match status" value="1"/>
</dbReference>
<evidence type="ECO:0000259" key="11">
    <source>
        <dbReference type="PROSITE" id="PS51794"/>
    </source>
</evidence>
<dbReference type="Pfam" id="PF02457">
    <property type="entry name" value="DAC"/>
    <property type="match status" value="1"/>
</dbReference>
<dbReference type="GO" id="GO:0006171">
    <property type="term" value="P:cAMP biosynthetic process"/>
    <property type="evidence" value="ECO:0007669"/>
    <property type="project" value="InterPro"/>
</dbReference>
<comment type="function">
    <text evidence="10">Catalyzes the condensation of 2 ATP molecules into cyclic di-AMP (c-di-AMP), a second messenger used to regulate differing processes in different bacteria.</text>
</comment>
<comment type="subunit">
    <text evidence="10">Probably a homodimer.</text>
</comment>
<dbReference type="EMBL" id="LN515532">
    <property type="protein sequence ID" value="CEA17162.1"/>
    <property type="molecule type" value="Genomic_DNA"/>
</dbReference>
<evidence type="ECO:0000256" key="8">
    <source>
        <dbReference type="ARBA" id="ARBA00022989"/>
    </source>
</evidence>
<dbReference type="OrthoDB" id="9807385at2"/>
<keyword evidence="2 10" id="KW-1003">Cell membrane</keyword>
<evidence type="ECO:0000256" key="2">
    <source>
        <dbReference type="ARBA" id="ARBA00022475"/>
    </source>
</evidence>
<dbReference type="PATRIC" id="fig|1562970.3.peg.2411"/>
<accession>A0A098C5G3</accession>
<protein>
    <recommendedName>
        <fullName evidence="10">Diadenylate cyclase</fullName>
        <shortName evidence="10">DAC</shortName>
        <ecNumber evidence="10">2.7.7.85</ecNumber>
    </recommendedName>
    <alternativeName>
        <fullName evidence="10">Cyclic-di-AMP synthase</fullName>
        <shortName evidence="10">c-di-AMP synthase</shortName>
    </alternativeName>
</protein>
<comment type="caution">
    <text evidence="10">Lacks conserved residue(s) required for the propagation of feature annotation.</text>
</comment>
<evidence type="ECO:0000256" key="7">
    <source>
        <dbReference type="ARBA" id="ARBA00022840"/>
    </source>
</evidence>
<dbReference type="Pfam" id="PF19293">
    <property type="entry name" value="CdaA_N"/>
    <property type="match status" value="1"/>
</dbReference>
<keyword evidence="6 10" id="KW-0547">Nucleotide-binding</keyword>
<evidence type="ECO:0000256" key="1">
    <source>
        <dbReference type="ARBA" id="ARBA00000877"/>
    </source>
</evidence>
<name>A0A098C5G3_9BACT</name>
<keyword evidence="9 10" id="KW-0472">Membrane</keyword>
<evidence type="ECO:0000256" key="6">
    <source>
        <dbReference type="ARBA" id="ARBA00022741"/>
    </source>
</evidence>
<dbReference type="HOGENOM" id="CLU_038561_0_0_10"/>
<dbReference type="GO" id="GO:0005524">
    <property type="term" value="F:ATP binding"/>
    <property type="evidence" value="ECO:0007669"/>
    <property type="project" value="UniProtKB-UniRule"/>
</dbReference>
<keyword evidence="5 10" id="KW-0548">Nucleotidyltransferase</keyword>
<dbReference type="InterPro" id="IPR034701">
    <property type="entry name" value="CdaA"/>
</dbReference>
<dbReference type="NCBIfam" id="TIGR00159">
    <property type="entry name" value="diadenylate cyclase CdaA"/>
    <property type="match status" value="1"/>
</dbReference>